<evidence type="ECO:0000259" key="4">
    <source>
        <dbReference type="PROSITE" id="PS51194"/>
    </source>
</evidence>
<dbReference type="STRING" id="1097556.R4XDR8"/>
<name>R4XDR8_TAPDE</name>
<dbReference type="Pfam" id="PF00271">
    <property type="entry name" value="Helicase_C"/>
    <property type="match status" value="1"/>
</dbReference>
<feature type="domain" description="Helicase ATP-binding" evidence="3">
    <location>
        <begin position="1"/>
        <end position="91"/>
    </location>
</feature>
<keyword evidence="6" id="KW-1185">Reference proteome</keyword>
<feature type="region of interest" description="Disordered" evidence="2">
    <location>
        <begin position="495"/>
        <end position="544"/>
    </location>
</feature>
<dbReference type="InterPro" id="IPR001650">
    <property type="entry name" value="Helicase_C-like"/>
</dbReference>
<dbReference type="Gene3D" id="3.40.50.300">
    <property type="entry name" value="P-loop containing nucleotide triphosphate hydrolases"/>
    <property type="match status" value="2"/>
</dbReference>
<dbReference type="GO" id="GO:0070125">
    <property type="term" value="P:mitochondrial translational elongation"/>
    <property type="evidence" value="ECO:0007669"/>
    <property type="project" value="TreeGrafter"/>
</dbReference>
<evidence type="ECO:0000256" key="1">
    <source>
        <dbReference type="ARBA" id="ARBA00022806"/>
    </source>
</evidence>
<dbReference type="PANTHER" id="PTHR47396:SF1">
    <property type="entry name" value="ATP-DEPENDENT HELICASE IRC3-RELATED"/>
    <property type="match status" value="1"/>
</dbReference>
<keyword evidence="1 5" id="KW-0347">Helicase</keyword>
<dbReference type="SUPFAM" id="SSF52540">
    <property type="entry name" value="P-loop containing nucleoside triphosphate hydrolases"/>
    <property type="match status" value="1"/>
</dbReference>
<feature type="domain" description="Helicase C-terminal" evidence="4">
    <location>
        <begin position="148"/>
        <end position="305"/>
    </location>
</feature>
<evidence type="ECO:0000256" key="2">
    <source>
        <dbReference type="SAM" id="MobiDB-lite"/>
    </source>
</evidence>
<dbReference type="CDD" id="cd18799">
    <property type="entry name" value="SF2_C_EcoAI-like"/>
    <property type="match status" value="1"/>
</dbReference>
<keyword evidence="1 5" id="KW-0547">Nucleotide-binding</keyword>
<dbReference type="GO" id="GO:0016787">
    <property type="term" value="F:hydrolase activity"/>
    <property type="evidence" value="ECO:0007669"/>
    <property type="project" value="InterPro"/>
</dbReference>
<protein>
    <submittedName>
        <fullName evidence="5">DEAD/DEAH box helicase</fullName>
    </submittedName>
</protein>
<dbReference type="Pfam" id="PF04851">
    <property type="entry name" value="ResIII"/>
    <property type="match status" value="1"/>
</dbReference>
<dbReference type="OrthoDB" id="16911at2759"/>
<dbReference type="PROSITE" id="PS51194">
    <property type="entry name" value="HELICASE_CTER"/>
    <property type="match status" value="1"/>
</dbReference>
<proteinExistence type="predicted"/>
<dbReference type="InterPro" id="IPR050742">
    <property type="entry name" value="Helicase_Restrict-Modif_Enz"/>
</dbReference>
<evidence type="ECO:0000313" key="6">
    <source>
        <dbReference type="Proteomes" id="UP000013776"/>
    </source>
</evidence>
<dbReference type="PROSITE" id="PS51192">
    <property type="entry name" value="HELICASE_ATP_BIND_1"/>
    <property type="match status" value="1"/>
</dbReference>
<dbReference type="InterPro" id="IPR027417">
    <property type="entry name" value="P-loop_NTPase"/>
</dbReference>
<feature type="compositionally biased region" description="Basic and acidic residues" evidence="2">
    <location>
        <begin position="503"/>
        <end position="533"/>
    </location>
</feature>
<evidence type="ECO:0000259" key="3">
    <source>
        <dbReference type="PROSITE" id="PS51192"/>
    </source>
</evidence>
<dbReference type="InterPro" id="IPR014001">
    <property type="entry name" value="Helicase_ATP-bd"/>
</dbReference>
<dbReference type="SMART" id="SM00490">
    <property type="entry name" value="HELICc"/>
    <property type="match status" value="1"/>
</dbReference>
<evidence type="ECO:0000313" key="5">
    <source>
        <dbReference type="EMBL" id="CCG81484.1"/>
    </source>
</evidence>
<sequence length="544" mass="60217">MSHHAASGLADVTVCSLQSLVRRLDKYDKDRIKLIIIDEAHHAAAKTYLEILDKFSANSSDTKTVVVGFSATLFRRDGLQLASVFDHIVFHKDYMSMMRDGYLCNAKLTTVSMENVSLKGVKMTGPDGDFAIGQLAERVNTAAANNASVGAWLDRVKHRKSTIVFAVNIQHTVDLANCFRQHGIDARAVSSHNTKIERTDLISAFRRGEFPVLVNCGILTEGFDSPQIDCVLLCRPTKSVGLLVQMIGRGLRLAPNKDDCHILDMTSCLDVGVASIPSLFGLDPSEVVNKDTSMEQLEMQAQSAAEAVAAEPVKDTALFDPESLPLAVSYIDYDDVQDLMSDHEVRGSRHISQLSPLNWLQTDTNKYILSMGSQGFIKVVRDEDNEQESWTGTYTMRLPPGTAAILARPKVLFEHVISLERAVAAADTKAINIGQRNVMLRNAPWRLAEASPAQKEFMTKLGSKDARNRPVTRGQAHDFITRFTHGAKSFVDKANRSVKAKHKQEVRNYKEQESKAAKAAREAEKAERRDRVYQPDIQVGPLAP</sequence>
<comment type="caution">
    <text evidence="5">The sequence shown here is derived from an EMBL/GenBank/DDBJ whole genome shotgun (WGS) entry which is preliminary data.</text>
</comment>
<accession>R4XDR8</accession>
<dbReference type="AlphaFoldDB" id="R4XDR8"/>
<dbReference type="Proteomes" id="UP000013776">
    <property type="component" value="Unassembled WGS sequence"/>
</dbReference>
<keyword evidence="1 5" id="KW-0378">Hydrolase</keyword>
<organism evidence="5 6">
    <name type="scientific">Taphrina deformans (strain PYCC 5710 / ATCC 11124 / CBS 356.35 / IMI 108563 / JCM 9778 / NBRC 8474)</name>
    <name type="common">Peach leaf curl fungus</name>
    <name type="synonym">Lalaria deformans</name>
    <dbReference type="NCBI Taxonomy" id="1097556"/>
    <lineage>
        <taxon>Eukaryota</taxon>
        <taxon>Fungi</taxon>
        <taxon>Dikarya</taxon>
        <taxon>Ascomycota</taxon>
        <taxon>Taphrinomycotina</taxon>
        <taxon>Taphrinomycetes</taxon>
        <taxon>Taphrinales</taxon>
        <taxon>Taphrinaceae</taxon>
        <taxon>Taphrina</taxon>
    </lineage>
</organism>
<reference evidence="5 6" key="1">
    <citation type="journal article" date="2013" name="MBio">
        <title>Genome sequencing of the plant pathogen Taphrina deformans, the causal agent of peach leaf curl.</title>
        <authorList>
            <person name="Cisse O.H."/>
            <person name="Almeida J.M.G.C.F."/>
            <person name="Fonseca A."/>
            <person name="Kumar A.A."/>
            <person name="Salojaervi J."/>
            <person name="Overmyer K."/>
            <person name="Hauser P.M."/>
            <person name="Pagni M."/>
        </authorList>
    </citation>
    <scope>NUCLEOTIDE SEQUENCE [LARGE SCALE GENOMIC DNA]</scope>
    <source>
        <strain evidence="6">PYCC 5710 / ATCC 11124 / CBS 356.35 / IMI 108563 / JCM 9778 / NBRC 8474</strain>
    </source>
</reference>
<dbReference type="GO" id="GO:0061749">
    <property type="term" value="F:forked DNA-dependent helicase activity"/>
    <property type="evidence" value="ECO:0007669"/>
    <property type="project" value="TreeGrafter"/>
</dbReference>
<dbReference type="VEuPathDB" id="FungiDB:TAPDE_001317"/>
<dbReference type="GO" id="GO:0036121">
    <property type="term" value="F:double-stranded DNA helicase activity"/>
    <property type="evidence" value="ECO:0007669"/>
    <property type="project" value="TreeGrafter"/>
</dbReference>
<dbReference type="InterPro" id="IPR006935">
    <property type="entry name" value="Helicase/UvrB_N"/>
</dbReference>
<dbReference type="EMBL" id="CAHR02000041">
    <property type="protein sequence ID" value="CCG81484.1"/>
    <property type="molecule type" value="Genomic_DNA"/>
</dbReference>
<dbReference type="GO" id="GO:0032042">
    <property type="term" value="P:mitochondrial DNA metabolic process"/>
    <property type="evidence" value="ECO:0007669"/>
    <property type="project" value="TreeGrafter"/>
</dbReference>
<dbReference type="GO" id="GO:0005524">
    <property type="term" value="F:ATP binding"/>
    <property type="evidence" value="ECO:0007669"/>
    <property type="project" value="InterPro"/>
</dbReference>
<gene>
    <name evidence="5" type="ORF">TAPDE_001317</name>
</gene>
<dbReference type="eggNOG" id="ENOG502QT4U">
    <property type="taxonomic scope" value="Eukaryota"/>
</dbReference>
<dbReference type="GO" id="GO:0000403">
    <property type="term" value="F:Y-form DNA binding"/>
    <property type="evidence" value="ECO:0007669"/>
    <property type="project" value="TreeGrafter"/>
</dbReference>
<keyword evidence="1 5" id="KW-0067">ATP-binding</keyword>
<dbReference type="PANTHER" id="PTHR47396">
    <property type="entry name" value="TYPE I RESTRICTION ENZYME ECOKI R PROTEIN"/>
    <property type="match status" value="1"/>
</dbReference>
<dbReference type="GO" id="GO:0005759">
    <property type="term" value="C:mitochondrial matrix"/>
    <property type="evidence" value="ECO:0007669"/>
    <property type="project" value="TreeGrafter"/>
</dbReference>